<gene>
    <name evidence="1" type="ORF">F0P93_25760</name>
</gene>
<comment type="caution">
    <text evidence="1">The sequence shown here is derived from an EMBL/GenBank/DDBJ whole genome shotgun (WGS) entry which is preliminary data.</text>
</comment>
<dbReference type="InterPro" id="IPR036388">
    <property type="entry name" value="WH-like_DNA-bd_sf"/>
</dbReference>
<dbReference type="EMBL" id="VTWS01000008">
    <property type="protein sequence ID" value="KAA9347024.1"/>
    <property type="molecule type" value="Genomic_DNA"/>
</dbReference>
<name>A0A5N1J7T3_9BACT</name>
<accession>A0A5N1J7T3</accession>
<dbReference type="GO" id="GO:0006355">
    <property type="term" value="P:regulation of DNA-templated transcription"/>
    <property type="evidence" value="ECO:0007669"/>
    <property type="project" value="InterPro"/>
</dbReference>
<dbReference type="Proteomes" id="UP000326344">
    <property type="component" value="Unassembled WGS sequence"/>
</dbReference>
<organism evidence="1 2">
    <name type="scientific">Larkinella humicola</name>
    <dbReference type="NCBI Taxonomy" id="2607654"/>
    <lineage>
        <taxon>Bacteria</taxon>
        <taxon>Pseudomonadati</taxon>
        <taxon>Bacteroidota</taxon>
        <taxon>Cytophagia</taxon>
        <taxon>Cytophagales</taxon>
        <taxon>Spirosomataceae</taxon>
        <taxon>Larkinella</taxon>
    </lineage>
</organism>
<keyword evidence="2" id="KW-1185">Reference proteome</keyword>
<sequence length="41" mass="4423">MPKNGPVLTGQKIGVIQRIANGTSARQIAEKLYLGERTTVL</sequence>
<dbReference type="GO" id="GO:0003677">
    <property type="term" value="F:DNA binding"/>
    <property type="evidence" value="ECO:0007669"/>
    <property type="project" value="InterPro"/>
</dbReference>
<dbReference type="InterPro" id="IPR016032">
    <property type="entry name" value="Sig_transdc_resp-reg_C-effctor"/>
</dbReference>
<dbReference type="Gene3D" id="1.10.10.10">
    <property type="entry name" value="Winged helix-like DNA-binding domain superfamily/Winged helix DNA-binding domain"/>
    <property type="match status" value="1"/>
</dbReference>
<dbReference type="RefSeq" id="WP_150880610.1">
    <property type="nucleotide sequence ID" value="NZ_VTWS01000008.1"/>
</dbReference>
<reference evidence="1 2" key="1">
    <citation type="submission" date="2019-09" db="EMBL/GenBank/DDBJ databases">
        <title>Genome Sequence of Larkinella sp MA1.</title>
        <authorList>
            <person name="Srinivasan S."/>
        </authorList>
    </citation>
    <scope>NUCLEOTIDE SEQUENCE [LARGE SCALE GENOMIC DNA]</scope>
    <source>
        <strain evidence="1 2">MA1</strain>
    </source>
</reference>
<dbReference type="SUPFAM" id="SSF46894">
    <property type="entry name" value="C-terminal effector domain of the bipartite response regulators"/>
    <property type="match status" value="1"/>
</dbReference>
<dbReference type="AlphaFoldDB" id="A0A5N1J7T3"/>
<protein>
    <submittedName>
        <fullName evidence="1">Response regulator transcription factor</fullName>
    </submittedName>
</protein>
<evidence type="ECO:0000313" key="2">
    <source>
        <dbReference type="Proteomes" id="UP000326344"/>
    </source>
</evidence>
<evidence type="ECO:0000313" key="1">
    <source>
        <dbReference type="EMBL" id="KAA9347024.1"/>
    </source>
</evidence>
<proteinExistence type="predicted"/>